<protein>
    <submittedName>
        <fullName evidence="2">Inositol monophosphatase family protein</fullName>
    </submittedName>
</protein>
<sequence length="264" mass="27918">MHPLYDPVAAAMREVASAIILPRFRNLAAGEVRDKAPGDPVTIADQESEARLTEALAALTPGNRVVGEEAASDDLSLLGDLGQGRIWVIDPLDGTKNFAEGKTPFAVMVALLDEGRCEAGWILDPVSGRMCHAVRGGGMFFDGARVMARPTGAAQPRAAIALHFLLPERRADIETRAAGRLDLVAIPRCAGEQYPRLIDGQNDIALFERTMPWDHLAGALMVEEAGGKVARPDGSDYRAAIGGKGLLAAASPALWETGAATLFG</sequence>
<dbReference type="Proteomes" id="UP001404104">
    <property type="component" value="Unassembled WGS sequence"/>
</dbReference>
<proteinExistence type="inferred from homology"/>
<name>A0ABU9XRE1_9SPHN</name>
<dbReference type="PANTHER" id="PTHR20854">
    <property type="entry name" value="INOSITOL MONOPHOSPHATASE"/>
    <property type="match status" value="1"/>
</dbReference>
<dbReference type="SUPFAM" id="SSF56655">
    <property type="entry name" value="Carbohydrate phosphatase"/>
    <property type="match status" value="1"/>
</dbReference>
<dbReference type="PANTHER" id="PTHR20854:SF4">
    <property type="entry name" value="INOSITOL-1-MONOPHOSPHATASE-RELATED"/>
    <property type="match status" value="1"/>
</dbReference>
<keyword evidence="3" id="KW-1185">Reference proteome</keyword>
<dbReference type="Pfam" id="PF00459">
    <property type="entry name" value="Inositol_P"/>
    <property type="match status" value="1"/>
</dbReference>
<dbReference type="EMBL" id="JBDIMF010000002">
    <property type="protein sequence ID" value="MEN2786391.1"/>
    <property type="molecule type" value="Genomic_DNA"/>
</dbReference>
<evidence type="ECO:0000313" key="3">
    <source>
        <dbReference type="Proteomes" id="UP001404104"/>
    </source>
</evidence>
<comment type="caution">
    <text evidence="2">The sequence shown here is derived from an EMBL/GenBank/DDBJ whole genome shotgun (WGS) entry which is preliminary data.</text>
</comment>
<evidence type="ECO:0000313" key="2">
    <source>
        <dbReference type="EMBL" id="MEN2786391.1"/>
    </source>
</evidence>
<dbReference type="RefSeq" id="WP_345864180.1">
    <property type="nucleotide sequence ID" value="NZ_JBDIMF010000002.1"/>
</dbReference>
<dbReference type="InterPro" id="IPR000760">
    <property type="entry name" value="Inositol_monophosphatase-like"/>
</dbReference>
<gene>
    <name evidence="2" type="ORF">ABC969_08160</name>
</gene>
<accession>A0ABU9XRE1</accession>
<evidence type="ECO:0000256" key="1">
    <source>
        <dbReference type="ARBA" id="ARBA00009759"/>
    </source>
</evidence>
<reference evidence="2 3" key="1">
    <citation type="submission" date="2024-05" db="EMBL/GenBank/DDBJ databases">
        <authorList>
            <person name="Liu Q."/>
            <person name="Xin Y.-H."/>
        </authorList>
    </citation>
    <scope>NUCLEOTIDE SEQUENCE [LARGE SCALE GENOMIC DNA]</scope>
    <source>
        <strain evidence="2 3">CGMCC 1.15349</strain>
    </source>
</reference>
<organism evidence="2 3">
    <name type="scientific">Sphingomonas qilianensis</name>
    <dbReference type="NCBI Taxonomy" id="1736690"/>
    <lineage>
        <taxon>Bacteria</taxon>
        <taxon>Pseudomonadati</taxon>
        <taxon>Pseudomonadota</taxon>
        <taxon>Alphaproteobacteria</taxon>
        <taxon>Sphingomonadales</taxon>
        <taxon>Sphingomonadaceae</taxon>
        <taxon>Sphingomonas</taxon>
    </lineage>
</organism>
<dbReference type="PRINTS" id="PR00377">
    <property type="entry name" value="IMPHPHTASES"/>
</dbReference>
<comment type="similarity">
    <text evidence="1">Belongs to the inositol monophosphatase superfamily.</text>
</comment>
<dbReference type="Gene3D" id="3.30.540.10">
    <property type="entry name" value="Fructose-1,6-Bisphosphatase, subunit A, domain 1"/>
    <property type="match status" value="1"/>
</dbReference>
<dbReference type="Gene3D" id="3.40.190.80">
    <property type="match status" value="1"/>
</dbReference>